<dbReference type="PIR" id="B86846">
    <property type="entry name" value="B86846"/>
</dbReference>
<name>Q9CER5_LACLA</name>
<dbReference type="PaxDb" id="272623-L12489"/>
<reference evidence="1 2" key="1">
    <citation type="journal article" date="2001" name="Genome Res.">
        <title>The complete genome sequence of the lactic acid bacterium Lactococcus lactis ssp. lactis IL1403.</title>
        <authorList>
            <person name="Bolotin A."/>
            <person name="Wincker P."/>
            <person name="Mauger S."/>
            <person name="Jaillon O."/>
            <person name="Malarme K."/>
            <person name="Weissenbach J."/>
            <person name="Ehrlich S.D."/>
            <person name="Sorokin A."/>
        </authorList>
    </citation>
    <scope>NUCLEOTIDE SEQUENCE [LARGE SCALE GENOMIC DNA]</scope>
    <source>
        <strain evidence="1 2">IL1403</strain>
    </source>
</reference>
<evidence type="ECO:0000313" key="1">
    <source>
        <dbReference type="EMBL" id="AAK05868.1"/>
    </source>
</evidence>
<evidence type="ECO:0000313" key="2">
    <source>
        <dbReference type="Proteomes" id="UP000002196"/>
    </source>
</evidence>
<dbReference type="EnsemblBacteria" id="AAK05868">
    <property type="protein sequence ID" value="AAK05868"/>
    <property type="gene ID" value="L12489"/>
</dbReference>
<accession>Q9CER5</accession>
<dbReference type="EMBL" id="AE005176">
    <property type="protein sequence ID" value="AAK05868.1"/>
    <property type="molecule type" value="Genomic_DNA"/>
</dbReference>
<sequence length="65" mass="7173">MNIEPRSFPSSSGWRATAWRKFETISPSPIAAPSAARPIAIAPRAASVIVIIDLFLYCDFANLFY</sequence>
<dbReference type="HOGENOM" id="CLU_2844346_0_0_9"/>
<dbReference type="Proteomes" id="UP000002196">
    <property type="component" value="Chromosome"/>
</dbReference>
<gene>
    <name evidence="1" type="primary">yscD</name>
    <name evidence="1" type="ORF">L12489</name>
</gene>
<protein>
    <submittedName>
        <fullName evidence="1">Uncharacterized protein</fullName>
    </submittedName>
</protein>
<organism evidence="1 2">
    <name type="scientific">Lactococcus lactis subsp. lactis (strain IL1403)</name>
    <name type="common">Streptococcus lactis</name>
    <dbReference type="NCBI Taxonomy" id="272623"/>
    <lineage>
        <taxon>Bacteria</taxon>
        <taxon>Bacillati</taxon>
        <taxon>Bacillota</taxon>
        <taxon>Bacilli</taxon>
        <taxon>Lactobacillales</taxon>
        <taxon>Streptococcaceae</taxon>
        <taxon>Lactococcus</taxon>
    </lineage>
</organism>
<proteinExistence type="predicted"/>
<keyword evidence="2" id="KW-1185">Reference proteome</keyword>
<dbReference type="AlphaFoldDB" id="Q9CER5"/>
<dbReference type="KEGG" id="lla:L12489"/>